<gene>
    <name evidence="7 10" type="primary">rplI</name>
    <name evidence="9" type="ORF">DQL93_00090</name>
    <name evidence="10" type="ORF">LOB85_06880</name>
</gene>
<dbReference type="PROSITE" id="PS00651">
    <property type="entry name" value="RIBOSOMAL_L9"/>
    <property type="match status" value="1"/>
</dbReference>
<dbReference type="HAMAP" id="MF_00503">
    <property type="entry name" value="Ribosomal_bL9"/>
    <property type="match status" value="1"/>
</dbReference>
<dbReference type="NCBIfam" id="TIGR00158">
    <property type="entry name" value="L9"/>
    <property type="match status" value="1"/>
</dbReference>
<dbReference type="InterPro" id="IPR036791">
    <property type="entry name" value="Ribosomal_bL9_C_sf"/>
</dbReference>
<sequence>MKVIFMQDVKGRGKRGQVKDVPDGYAQNYLIKRGLAKEANKGNLNTLKRVEANEKAEYEAQKAAAQEIKKQLEADETVVELKSKAGSDSRLFGSISSKKIIEGLDKQFGIKLDKHKLELREPIKVLGYTNVPVKLFKGVESKVRVHVTKEN</sequence>
<dbReference type="RefSeq" id="WP_013438865.1">
    <property type="nucleotide sequence ID" value="NZ_BJLO01000019.1"/>
</dbReference>
<dbReference type="EMBL" id="JAJNUY010000029">
    <property type="protein sequence ID" value="MCD5563830.1"/>
    <property type="molecule type" value="Genomic_DNA"/>
</dbReference>
<dbReference type="OrthoDB" id="9788336at2"/>
<dbReference type="SUPFAM" id="SSF55653">
    <property type="entry name" value="Ribosomal protein L9 C-domain"/>
    <property type="match status" value="1"/>
</dbReference>
<comment type="function">
    <text evidence="7">Binds to the 23S rRNA.</text>
</comment>
<feature type="domain" description="Ribosomal protein L9" evidence="8">
    <location>
        <begin position="13"/>
        <end position="40"/>
    </location>
</feature>
<dbReference type="InterPro" id="IPR000244">
    <property type="entry name" value="Ribosomal_bL9"/>
</dbReference>
<evidence type="ECO:0000256" key="4">
    <source>
        <dbReference type="ARBA" id="ARBA00022980"/>
    </source>
</evidence>
<dbReference type="InterPro" id="IPR009027">
    <property type="entry name" value="Ribosomal_bL9/RNase_H1_N"/>
</dbReference>
<name>A0A061CDB0_LACDL</name>
<keyword evidence="5 7" id="KW-0687">Ribonucleoprotein</keyword>
<dbReference type="Pfam" id="PF01281">
    <property type="entry name" value="Ribosomal_L9_N"/>
    <property type="match status" value="1"/>
</dbReference>
<evidence type="ECO:0000256" key="5">
    <source>
        <dbReference type="ARBA" id="ARBA00023274"/>
    </source>
</evidence>
<dbReference type="GO" id="GO:0005840">
    <property type="term" value="C:ribosome"/>
    <property type="evidence" value="ECO:0007669"/>
    <property type="project" value="UniProtKB-KW"/>
</dbReference>
<dbReference type="GO" id="GO:0003735">
    <property type="term" value="F:structural constituent of ribosome"/>
    <property type="evidence" value="ECO:0007669"/>
    <property type="project" value="InterPro"/>
</dbReference>
<dbReference type="Proteomes" id="UP001200334">
    <property type="component" value="Unassembled WGS sequence"/>
</dbReference>
<comment type="similarity">
    <text evidence="1 7">Belongs to the bacterial ribosomal protein bL9 family.</text>
</comment>
<evidence type="ECO:0000313" key="9">
    <source>
        <dbReference type="EMBL" id="AZA15256.1"/>
    </source>
</evidence>
<evidence type="ECO:0000256" key="6">
    <source>
        <dbReference type="ARBA" id="ARBA00035292"/>
    </source>
</evidence>
<dbReference type="GO" id="GO:0006412">
    <property type="term" value="P:translation"/>
    <property type="evidence" value="ECO:0007669"/>
    <property type="project" value="UniProtKB-UniRule"/>
</dbReference>
<dbReference type="GO" id="GO:1990904">
    <property type="term" value="C:ribonucleoprotein complex"/>
    <property type="evidence" value="ECO:0007669"/>
    <property type="project" value="UniProtKB-KW"/>
</dbReference>
<proteinExistence type="inferred from homology"/>
<dbReference type="Pfam" id="PF03948">
    <property type="entry name" value="Ribosomal_L9_C"/>
    <property type="match status" value="1"/>
</dbReference>
<keyword evidence="4 7" id="KW-0689">Ribosomal protein</keyword>
<organism evidence="9">
    <name type="scientific">Lactobacillus delbrueckii subsp. lactis</name>
    <dbReference type="NCBI Taxonomy" id="29397"/>
    <lineage>
        <taxon>Bacteria</taxon>
        <taxon>Bacillati</taxon>
        <taxon>Bacillota</taxon>
        <taxon>Bacilli</taxon>
        <taxon>Lactobacillales</taxon>
        <taxon>Lactobacillaceae</taxon>
        <taxon>Lactobacillus</taxon>
    </lineage>
</organism>
<accession>A0A061CDB0</accession>
<dbReference type="InterPro" id="IPR020594">
    <property type="entry name" value="Ribosomal_bL9_bac/chp"/>
</dbReference>
<dbReference type="InterPro" id="IPR020069">
    <property type="entry name" value="Ribosomal_bL9_C"/>
</dbReference>
<evidence type="ECO:0000259" key="8">
    <source>
        <dbReference type="PROSITE" id="PS00651"/>
    </source>
</evidence>
<reference evidence="9" key="1">
    <citation type="submission" date="2018-07" db="EMBL/GenBank/DDBJ databases">
        <authorList>
            <person name="Somerville V."/>
        </authorList>
    </citation>
    <scope>NUCLEOTIDE SEQUENCE</scope>
    <source>
        <strain evidence="9">NWC_2_2</strain>
    </source>
</reference>
<dbReference type="Gene3D" id="3.40.5.10">
    <property type="entry name" value="Ribosomal protein L9, N-terminal domain"/>
    <property type="match status" value="1"/>
</dbReference>
<dbReference type="GO" id="GO:0019843">
    <property type="term" value="F:rRNA binding"/>
    <property type="evidence" value="ECO:0007669"/>
    <property type="project" value="UniProtKB-UniRule"/>
</dbReference>
<dbReference type="PANTHER" id="PTHR21368">
    <property type="entry name" value="50S RIBOSOMAL PROTEIN L9"/>
    <property type="match status" value="1"/>
</dbReference>
<dbReference type="SUPFAM" id="SSF55658">
    <property type="entry name" value="L9 N-domain-like"/>
    <property type="match status" value="1"/>
</dbReference>
<evidence type="ECO:0000256" key="3">
    <source>
        <dbReference type="ARBA" id="ARBA00022884"/>
    </source>
</evidence>
<evidence type="ECO:0000313" key="11">
    <source>
        <dbReference type="Proteomes" id="UP001200334"/>
    </source>
</evidence>
<keyword evidence="3 7" id="KW-0694">RNA-binding</keyword>
<keyword evidence="2 7" id="KW-0699">rRNA-binding</keyword>
<dbReference type="InterPro" id="IPR020070">
    <property type="entry name" value="Ribosomal_bL9_N"/>
</dbReference>
<evidence type="ECO:0000256" key="2">
    <source>
        <dbReference type="ARBA" id="ARBA00022730"/>
    </source>
</evidence>
<evidence type="ECO:0000313" key="10">
    <source>
        <dbReference type="EMBL" id="MCD5563830.1"/>
    </source>
</evidence>
<dbReference type="FunFam" id="3.40.5.10:FF:000002">
    <property type="entry name" value="50S ribosomal protein L9"/>
    <property type="match status" value="1"/>
</dbReference>
<protein>
    <recommendedName>
        <fullName evidence="6 7">Large ribosomal subunit protein bL9</fullName>
    </recommendedName>
</protein>
<evidence type="ECO:0000256" key="1">
    <source>
        <dbReference type="ARBA" id="ARBA00010605"/>
    </source>
</evidence>
<reference evidence="10 11" key="2">
    <citation type="submission" date="2021-12" db="EMBL/GenBank/DDBJ databases">
        <title>Antimicrobial susceptibility of Lactobacillus delbrueckii subsp. lactis obtained from milk products and other habitats.</title>
        <authorList>
            <person name="Shani N."/>
        </authorList>
    </citation>
    <scope>NUCLEOTIDE SEQUENCE [LARGE SCALE GENOMIC DNA]</scope>
    <source>
        <strain evidence="10 11">FAM 21755</strain>
    </source>
</reference>
<dbReference type="AlphaFoldDB" id="A0A061CDB0"/>
<evidence type="ECO:0000256" key="7">
    <source>
        <dbReference type="HAMAP-Rule" id="MF_00503"/>
    </source>
</evidence>
<dbReference type="InterPro" id="IPR036935">
    <property type="entry name" value="Ribosomal_bL9_N_sf"/>
</dbReference>
<dbReference type="Gene3D" id="3.10.430.100">
    <property type="entry name" value="Ribosomal protein L9, C-terminal domain"/>
    <property type="match status" value="1"/>
</dbReference>
<dbReference type="EMBL" id="CP031023">
    <property type="protein sequence ID" value="AZA15256.1"/>
    <property type="molecule type" value="Genomic_DNA"/>
</dbReference>